<dbReference type="Pfam" id="PF15257">
    <property type="entry name" value="DUF4590"/>
    <property type="match status" value="1"/>
</dbReference>
<feature type="compositionally biased region" description="Basic and acidic residues" evidence="1">
    <location>
        <begin position="404"/>
        <end position="435"/>
    </location>
</feature>
<feature type="region of interest" description="Disordered" evidence="1">
    <location>
        <begin position="236"/>
        <end position="649"/>
    </location>
</feature>
<feature type="compositionally biased region" description="Basic and acidic residues" evidence="1">
    <location>
        <begin position="569"/>
        <end position="579"/>
    </location>
</feature>
<feature type="compositionally biased region" description="Polar residues" evidence="1">
    <location>
        <begin position="548"/>
        <end position="557"/>
    </location>
</feature>
<feature type="compositionally biased region" description="Polar residues" evidence="1">
    <location>
        <begin position="753"/>
        <end position="764"/>
    </location>
</feature>
<evidence type="ECO:0000259" key="2">
    <source>
        <dbReference type="Pfam" id="PF15257"/>
    </source>
</evidence>
<feature type="region of interest" description="Disordered" evidence="1">
    <location>
        <begin position="1"/>
        <end position="22"/>
    </location>
</feature>
<evidence type="ECO:0000256" key="1">
    <source>
        <dbReference type="SAM" id="MobiDB-lite"/>
    </source>
</evidence>
<feature type="compositionally biased region" description="Basic and acidic residues" evidence="1">
    <location>
        <begin position="309"/>
        <end position="325"/>
    </location>
</feature>
<protein>
    <recommendedName>
        <fullName evidence="2">DUF4590 domain-containing protein</fullName>
    </recommendedName>
</protein>
<organism evidence="3 4">
    <name type="scientific">Neolamprologus brichardi</name>
    <name type="common">Fairy cichlid</name>
    <name type="synonym">Lamprologus brichardi</name>
    <dbReference type="NCBI Taxonomy" id="32507"/>
    <lineage>
        <taxon>Eukaryota</taxon>
        <taxon>Metazoa</taxon>
        <taxon>Chordata</taxon>
        <taxon>Craniata</taxon>
        <taxon>Vertebrata</taxon>
        <taxon>Euteleostomi</taxon>
        <taxon>Actinopterygii</taxon>
        <taxon>Neopterygii</taxon>
        <taxon>Teleostei</taxon>
        <taxon>Neoteleostei</taxon>
        <taxon>Acanthomorphata</taxon>
        <taxon>Ovalentaria</taxon>
        <taxon>Cichlomorphae</taxon>
        <taxon>Cichliformes</taxon>
        <taxon>Cichlidae</taxon>
        <taxon>African cichlids</taxon>
        <taxon>Pseudocrenilabrinae</taxon>
        <taxon>Lamprologini</taxon>
        <taxon>Neolamprologus</taxon>
    </lineage>
</organism>
<feature type="compositionally biased region" description="Acidic residues" evidence="1">
    <location>
        <begin position="326"/>
        <end position="350"/>
    </location>
</feature>
<feature type="compositionally biased region" description="Polar residues" evidence="1">
    <location>
        <begin position="11"/>
        <end position="21"/>
    </location>
</feature>
<feature type="compositionally biased region" description="Polar residues" evidence="1">
    <location>
        <begin position="804"/>
        <end position="824"/>
    </location>
</feature>
<proteinExistence type="predicted"/>
<dbReference type="InterPro" id="IPR048257">
    <property type="entry name" value="DUF4590"/>
</dbReference>
<feature type="compositionally biased region" description="Basic and acidic residues" evidence="1">
    <location>
        <begin position="442"/>
        <end position="460"/>
    </location>
</feature>
<feature type="compositionally biased region" description="Acidic residues" evidence="1">
    <location>
        <begin position="857"/>
        <end position="867"/>
    </location>
</feature>
<feature type="compositionally biased region" description="Basic and acidic residues" evidence="1">
    <location>
        <begin position="600"/>
        <end position="613"/>
    </location>
</feature>
<feature type="compositionally biased region" description="Basic and acidic residues" evidence="1">
    <location>
        <begin position="868"/>
        <end position="881"/>
    </location>
</feature>
<accession>A0A3Q4H2R0</accession>
<dbReference type="PANTHER" id="PTHR23034">
    <property type="entry name" value="GLUTAMATE-RICH PROTEIN 3"/>
    <property type="match status" value="1"/>
</dbReference>
<feature type="compositionally biased region" description="Basic and acidic residues" evidence="1">
    <location>
        <begin position="498"/>
        <end position="510"/>
    </location>
</feature>
<dbReference type="PANTHER" id="PTHR23034:SF2">
    <property type="entry name" value="GLUTAMATE-RICH PROTEIN 3"/>
    <property type="match status" value="1"/>
</dbReference>
<dbReference type="Bgee" id="ENSNBRG00000012930">
    <property type="expression patterns" value="Expressed in testis"/>
</dbReference>
<reference evidence="3" key="1">
    <citation type="submission" date="2025-08" db="UniProtKB">
        <authorList>
            <consortium name="Ensembl"/>
        </authorList>
    </citation>
    <scope>IDENTIFICATION</scope>
</reference>
<name>A0A3Q4H2R0_NEOBR</name>
<feature type="region of interest" description="Disordered" evidence="1">
    <location>
        <begin position="75"/>
        <end position="106"/>
    </location>
</feature>
<evidence type="ECO:0000313" key="4">
    <source>
        <dbReference type="Proteomes" id="UP000261580"/>
    </source>
</evidence>
<feature type="compositionally biased region" description="Basic and acidic residues" evidence="1">
    <location>
        <begin position="830"/>
        <end position="844"/>
    </location>
</feature>
<dbReference type="InterPro" id="IPR027962">
    <property type="entry name" value="ERICH3"/>
</dbReference>
<keyword evidence="4" id="KW-1185">Reference proteome</keyword>
<feature type="compositionally biased region" description="Polar residues" evidence="1">
    <location>
        <begin position="484"/>
        <end position="493"/>
    </location>
</feature>
<evidence type="ECO:0000313" key="3">
    <source>
        <dbReference type="Ensembl" id="ENSNBRP00000016790.1"/>
    </source>
</evidence>
<dbReference type="Ensembl" id="ENSNBRT00000017241.1">
    <property type="protein sequence ID" value="ENSNBRP00000016790.1"/>
    <property type="gene ID" value="ENSNBRG00000012930.1"/>
</dbReference>
<feature type="domain" description="DUF4590" evidence="2">
    <location>
        <begin position="131"/>
        <end position="243"/>
    </location>
</feature>
<feature type="region of interest" description="Disordered" evidence="1">
    <location>
        <begin position="676"/>
        <end position="882"/>
    </location>
</feature>
<reference evidence="3" key="2">
    <citation type="submission" date="2025-09" db="UniProtKB">
        <authorList>
            <consortium name="Ensembl"/>
        </authorList>
    </citation>
    <scope>IDENTIFICATION</scope>
</reference>
<sequence length="925" mass="101049">MQRPVRLKPIHSNSTTASVRHSSPYRLLQSSHDNHLPFNCTPRRRLTAVEASHGISPYCLPVINNFVTPVPPAMKRKERGLKGTASSTVRGRRLRPTTASSGADDAPLLRSSVHQSRVCVNMVYFGKTVRLSSDMTDTRDDVKVFQQHCGGENLCVYKGKLHEGETFQFISRRHRGFPFSLTFFLNGLQVERLSSCCEFKHRKGSRLGGKHGHFGFTGVEGASPCYKCIIAMGLDKKPTPPPKRIKEDTRREESVNSPKDEGEMETARTGEDAEKTENDENKLEESEVGDKSDNESKPAVQENDDEAEKSENQNKAEKSEDKESKNDEEDDKDISEAPVEEGEEISETTEEAEKSANEAADGTKSADETPEAESVEQDAGKTSNTSEKEEINAENGEISTEPESNNHKDDGESQLKDKNDLKAEEEGDEESKADGPADDESADIKEVAVESEEGAKKHDADEVDQAAGADEVERDAEGEKNDESTPSNSQPETAGTEMKAEPKLGDRKDSEEAEDQNGNKSDCDNENKETDLVKKETSTEKNTDEVTAGSSGNQEQSPVAVDLDVMASKLDEESKDTKSDVCPQTDENAVGGDVSAADGENGRDAEDASKASEEGASVLLKPQNNEADCTEETVATGRESPEALATEDSTDLVSNWVNKHQSSKFFETFVEPLEDMREEISDTPVSSSNKEETKSTELPRSGSPLKMATVSEDEVKVEEKAEVKDLMLKPKPEQSEEESAAVQKMRSEEHKGSTGSLQECNGQESAEKGINEETEVESTSGSRHSASEKPASVSKSQPDEKTIENNFNVTEPQTEEANQSTSPLGTEDVNETRGKADEQSREVTETTDFTTSKSDDGSPEDSRDEEIEGKASDRSVSRGGKDLQLIEDIKHTLSKDRLSAFSVDDTLFAHSSYPLLTAASAESGH</sequence>
<feature type="compositionally biased region" description="Basic and acidic residues" evidence="1">
    <location>
        <begin position="713"/>
        <end position="734"/>
    </location>
</feature>
<dbReference type="GeneTree" id="ENSGT00530000064485"/>
<dbReference type="Proteomes" id="UP000261580">
    <property type="component" value="Unassembled WGS sequence"/>
</dbReference>
<dbReference type="AlphaFoldDB" id="A0A3Q4H2R0"/>
<feature type="compositionally biased region" description="Basic and acidic residues" evidence="1">
    <location>
        <begin position="521"/>
        <end position="544"/>
    </location>
</feature>
<feature type="compositionally biased region" description="Basic and acidic residues" evidence="1">
    <location>
        <begin position="236"/>
        <end position="296"/>
    </location>
</feature>